<feature type="compositionally biased region" description="Basic and acidic residues" evidence="15">
    <location>
        <begin position="848"/>
        <end position="863"/>
    </location>
</feature>
<dbReference type="InterPro" id="IPR003715">
    <property type="entry name" value="Poly_export_N"/>
</dbReference>
<dbReference type="InterPro" id="IPR013249">
    <property type="entry name" value="RNA_pol_sigma70_r4_t2"/>
</dbReference>
<evidence type="ECO:0000259" key="17">
    <source>
        <dbReference type="Pfam" id="PF04542"/>
    </source>
</evidence>
<dbReference type="Pfam" id="PF08281">
    <property type="entry name" value="Sigma70_r4_2"/>
    <property type="match status" value="1"/>
</dbReference>
<dbReference type="InterPro" id="IPR014284">
    <property type="entry name" value="RNA_pol_sigma-70_dom"/>
</dbReference>
<keyword evidence="8" id="KW-0625">Polysaccharide transport</keyword>
<organism evidence="21 22">
    <name type="scientific">Tautonia plasticadhaerens</name>
    <dbReference type="NCBI Taxonomy" id="2527974"/>
    <lineage>
        <taxon>Bacteria</taxon>
        <taxon>Pseudomonadati</taxon>
        <taxon>Planctomycetota</taxon>
        <taxon>Planctomycetia</taxon>
        <taxon>Isosphaerales</taxon>
        <taxon>Isosphaeraceae</taxon>
        <taxon>Tautonia</taxon>
    </lineage>
</organism>
<feature type="domain" description="Soluble ligand binding" evidence="19">
    <location>
        <begin position="1245"/>
        <end position="1292"/>
    </location>
</feature>
<feature type="domain" description="RNA polymerase sigma-70 region 2" evidence="17">
    <location>
        <begin position="51"/>
        <end position="114"/>
    </location>
</feature>
<gene>
    <name evidence="21" type="primary">sigE_13</name>
    <name evidence="21" type="ORF">ElP_61550</name>
</gene>
<dbReference type="GO" id="GO:0016987">
    <property type="term" value="F:sigma factor activity"/>
    <property type="evidence" value="ECO:0007669"/>
    <property type="project" value="InterPro"/>
</dbReference>
<evidence type="ECO:0000256" key="15">
    <source>
        <dbReference type="SAM" id="MobiDB-lite"/>
    </source>
</evidence>
<proteinExistence type="inferred from homology"/>
<sequence>MAARGTGAVLKQVGAIFRGGSVAALTDGELLERFADRADEEAAEAAFEAIVARHGPMVLGVCRRVVPDPIDAEDAFQATFLVLARKAGSVRVDDSAGRWLYGVARRVATRARKRSVGRREVGVPAAPEAASPDPGPLDLALTRERAALLRDEVDRLPARYREAVVLCHFEGRSLDEAASRLGRPVGTVKARLSRARAMLRARLSRRGLGLGVLPVVPGPLLRRTVTLAVRDAFRSAPAGIAGAVVSGSVAHLAEGVIAMTGWVKVQAAGVALLSVGVTAAAVGGLGGRQDGTPKEALPVGLTPGAASGVGADAEAETPRFLSSTAEHGEEPTRVPVARSQRVADEIRSVQTQIREARELVGALEERRERISMGRDVPGVIVEAEQELQSNLAALRLKMVRLAGALRELEAMARPEVTVEVAGPEGKVIRGSTLGYQVTVRNEGRSRTGRTTLVATLSGGLVGFDDHGKPTEVRRFELSIDELEPGRRSGPFLLNVLAEGEGGQRIMIQVEDPDGVRSRPIDEIERVVEIVAPESMLNLEPLPGEPLHEADRPESVRPRVNSPPMDPALARLKIQQQRLLERYNQLWADLEPALRARLAADEENPTQALRRAEAKLSAIGQKRGLMGEKLARVDQLKHEAEAAEPDLDVSVYQDELRKLNQEMLELEYEEIEARAGLEVARQEAGKVDPRVWVERRIEQEFLADPDVRALRKELKEIQVRIDEVSRRLRSGGPTEADTDEESSGAPLPSNDSNMPPDPLDPPNASAIEPDSLPPDRSPFDHPGRSPSEADRSPFDHPGRSPSEADRSPFDHPGRGPSEAERHRDAGGPRPPASEPSGGGGPDDLPPEPPRMEFPDRVRPVRPEEGASGPFRVEEEPVEPGPNLPEERAVPEWDPELVEEPDHGPGVPRESEKATLPEYVVEPPDLIRIEVLEALPGRPIAGERLVRPDGTISLDFYGDLYVAGLTPSEIKEKVILHLREFLDDESLGLIQLDPETLDYAMKRPGDSDRVFVDVVSYNSKVYYVQGDVIQPGRLNVTGNETVLDAINYAGGLLPTADRERIRLVRPSGTGDPAEVLPIDLEAIVERGDASTNYQLLPGDRLVVPRDLRILVEQAFLALPEVQDLRAQIAYQDRKIEQLRRVAQAPSDPGLIAFEIERKKLMGRYSDLWEERSPGLRARVVGEGLDDPDRTLGGPPPVDEVQEDGPTLYRFSGEDEDATAIEPELVQSLRELVERLDAVAVGEEPGTFTVTGGVQTPGRFLIPGELRITDALELTGGTEDVPGTVFLLRRGAPIRKFSTIRGSLGRGEEDVLIQPGDQLVIRTYPPRSEGPSIDPFGEPDPDRPEAPPAVEPPAEETSPSEFDLPSTG</sequence>
<keyword evidence="9" id="KW-0406">Ion transport</keyword>
<dbReference type="GO" id="GO:0006811">
    <property type="term" value="P:monoatomic ion transport"/>
    <property type="evidence" value="ECO:0007669"/>
    <property type="project" value="UniProtKB-KW"/>
</dbReference>
<dbReference type="InterPro" id="IPR049712">
    <property type="entry name" value="Poly_export"/>
</dbReference>
<dbReference type="GO" id="GO:0015159">
    <property type="term" value="F:polysaccharide transmembrane transporter activity"/>
    <property type="evidence" value="ECO:0007669"/>
    <property type="project" value="InterPro"/>
</dbReference>
<dbReference type="GO" id="GO:0046930">
    <property type="term" value="C:pore complex"/>
    <property type="evidence" value="ECO:0007669"/>
    <property type="project" value="UniProtKB-KW"/>
</dbReference>
<dbReference type="Proteomes" id="UP000317835">
    <property type="component" value="Chromosome"/>
</dbReference>
<feature type="region of interest" description="Disordered" evidence="15">
    <location>
        <begin position="1320"/>
        <end position="1365"/>
    </location>
</feature>
<dbReference type="Pfam" id="PF04542">
    <property type="entry name" value="Sigma70_r2"/>
    <property type="match status" value="1"/>
</dbReference>
<dbReference type="InterPro" id="IPR036388">
    <property type="entry name" value="WH-like_DNA-bd_sf"/>
</dbReference>
<dbReference type="Gene3D" id="1.10.1740.10">
    <property type="match status" value="1"/>
</dbReference>
<evidence type="ECO:0000256" key="13">
    <source>
        <dbReference type="ARBA" id="ARBA00023237"/>
    </source>
</evidence>
<evidence type="ECO:0000256" key="5">
    <source>
        <dbReference type="ARBA" id="ARBA00022597"/>
    </source>
</evidence>
<dbReference type="Gene3D" id="3.10.560.10">
    <property type="entry name" value="Outer membrane lipoprotein wza domain like"/>
    <property type="match status" value="2"/>
</dbReference>
<keyword evidence="14" id="KW-0449">Lipoprotein</keyword>
<evidence type="ECO:0000256" key="14">
    <source>
        <dbReference type="ARBA" id="ARBA00023288"/>
    </source>
</evidence>
<feature type="region of interest" description="Disordered" evidence="15">
    <location>
        <begin position="286"/>
        <end position="315"/>
    </location>
</feature>
<feature type="domain" description="RNA polymerase sigma factor 70 region 4 type 2" evidence="18">
    <location>
        <begin position="149"/>
        <end position="199"/>
    </location>
</feature>
<dbReference type="OrthoDB" id="279464at2"/>
<name>A0A518HBH1_9BACT</name>
<dbReference type="InterPro" id="IPR013325">
    <property type="entry name" value="RNA_pol_sigma_r2"/>
</dbReference>
<dbReference type="GO" id="GO:0006352">
    <property type="term" value="P:DNA-templated transcription initiation"/>
    <property type="evidence" value="ECO:0007669"/>
    <property type="project" value="InterPro"/>
</dbReference>
<dbReference type="CDD" id="cd06171">
    <property type="entry name" value="Sigma70_r4"/>
    <property type="match status" value="1"/>
</dbReference>
<dbReference type="GO" id="GO:0015288">
    <property type="term" value="F:porin activity"/>
    <property type="evidence" value="ECO:0007669"/>
    <property type="project" value="UniProtKB-KW"/>
</dbReference>
<protein>
    <submittedName>
        <fullName evidence="21">ECF RNA polymerase sigma factor SigE</fullName>
    </submittedName>
</protein>
<keyword evidence="12" id="KW-0564">Palmitate</keyword>
<feature type="compositionally biased region" description="Basic and acidic residues" evidence="15">
    <location>
        <begin position="776"/>
        <end position="825"/>
    </location>
</feature>
<dbReference type="SUPFAM" id="SSF88946">
    <property type="entry name" value="Sigma2 domain of RNA polymerase sigma factors"/>
    <property type="match status" value="1"/>
</dbReference>
<evidence type="ECO:0000259" key="20">
    <source>
        <dbReference type="Pfam" id="PF22461"/>
    </source>
</evidence>
<dbReference type="SUPFAM" id="SSF88659">
    <property type="entry name" value="Sigma3 and sigma4 domains of RNA polymerase sigma factors"/>
    <property type="match status" value="1"/>
</dbReference>
<keyword evidence="6" id="KW-0812">Transmembrane</keyword>
<dbReference type="PANTHER" id="PTHR33619:SF3">
    <property type="entry name" value="POLYSACCHARIDE EXPORT PROTEIN GFCE-RELATED"/>
    <property type="match status" value="1"/>
</dbReference>
<evidence type="ECO:0000313" key="22">
    <source>
        <dbReference type="Proteomes" id="UP000317835"/>
    </source>
</evidence>
<evidence type="ECO:0000256" key="10">
    <source>
        <dbReference type="ARBA" id="ARBA00023114"/>
    </source>
</evidence>
<dbReference type="GO" id="GO:0009279">
    <property type="term" value="C:cell outer membrane"/>
    <property type="evidence" value="ECO:0007669"/>
    <property type="project" value="UniProtKB-SubCell"/>
</dbReference>
<feature type="compositionally biased region" description="Basic and acidic residues" evidence="15">
    <location>
        <begin position="545"/>
        <end position="556"/>
    </location>
</feature>
<keyword evidence="3" id="KW-0813">Transport</keyword>
<accession>A0A518HBH1</accession>
<comment type="similarity">
    <text evidence="2">Belongs to the BexD/CtrA/VexA family.</text>
</comment>
<keyword evidence="4" id="KW-1134">Transmembrane beta strand</keyword>
<dbReference type="InterPro" id="IPR013324">
    <property type="entry name" value="RNA_pol_sigma_r3/r4-like"/>
</dbReference>
<dbReference type="InterPro" id="IPR019554">
    <property type="entry name" value="Soluble_ligand-bd"/>
</dbReference>
<dbReference type="Pfam" id="PF10531">
    <property type="entry name" value="SLBB"/>
    <property type="match status" value="1"/>
</dbReference>
<evidence type="ECO:0000256" key="3">
    <source>
        <dbReference type="ARBA" id="ARBA00022448"/>
    </source>
</evidence>
<dbReference type="PANTHER" id="PTHR33619">
    <property type="entry name" value="POLYSACCHARIDE EXPORT PROTEIN GFCE-RELATED"/>
    <property type="match status" value="1"/>
</dbReference>
<keyword evidence="7" id="KW-0732">Signal</keyword>
<dbReference type="GO" id="GO:0003677">
    <property type="term" value="F:DNA binding"/>
    <property type="evidence" value="ECO:0007669"/>
    <property type="project" value="InterPro"/>
</dbReference>
<dbReference type="KEGG" id="tpla:ElP_61550"/>
<evidence type="ECO:0000256" key="9">
    <source>
        <dbReference type="ARBA" id="ARBA00023065"/>
    </source>
</evidence>
<dbReference type="NCBIfam" id="TIGR02937">
    <property type="entry name" value="sigma70-ECF"/>
    <property type="match status" value="1"/>
</dbReference>
<keyword evidence="11" id="KW-0472">Membrane</keyword>
<comment type="subcellular location">
    <subcellularLocation>
        <location evidence="1">Cell outer membrane</location>
        <topology evidence="1">Multi-pass membrane protein</topology>
    </subcellularLocation>
</comment>
<dbReference type="Gene3D" id="3.30.1950.10">
    <property type="entry name" value="wza like domain"/>
    <property type="match status" value="1"/>
</dbReference>
<evidence type="ECO:0000259" key="18">
    <source>
        <dbReference type="Pfam" id="PF08281"/>
    </source>
</evidence>
<dbReference type="Gene3D" id="1.10.10.10">
    <property type="entry name" value="Winged helix-like DNA-binding domain superfamily/Winged helix DNA-binding domain"/>
    <property type="match status" value="1"/>
</dbReference>
<feature type="region of interest" description="Disordered" evidence="15">
    <location>
        <begin position="725"/>
        <end position="911"/>
    </location>
</feature>
<dbReference type="InterPro" id="IPR007627">
    <property type="entry name" value="RNA_pol_sigma70_r2"/>
</dbReference>
<evidence type="ECO:0000256" key="11">
    <source>
        <dbReference type="ARBA" id="ARBA00023136"/>
    </source>
</evidence>
<reference evidence="21 22" key="1">
    <citation type="submission" date="2019-02" db="EMBL/GenBank/DDBJ databases">
        <title>Deep-cultivation of Planctomycetes and their phenomic and genomic characterization uncovers novel biology.</title>
        <authorList>
            <person name="Wiegand S."/>
            <person name="Jogler M."/>
            <person name="Boedeker C."/>
            <person name="Pinto D."/>
            <person name="Vollmers J."/>
            <person name="Rivas-Marin E."/>
            <person name="Kohn T."/>
            <person name="Peeters S.H."/>
            <person name="Heuer A."/>
            <person name="Rast P."/>
            <person name="Oberbeckmann S."/>
            <person name="Bunk B."/>
            <person name="Jeske O."/>
            <person name="Meyerdierks A."/>
            <person name="Storesund J.E."/>
            <person name="Kallscheuer N."/>
            <person name="Luecker S."/>
            <person name="Lage O.M."/>
            <person name="Pohl T."/>
            <person name="Merkel B.J."/>
            <person name="Hornburger P."/>
            <person name="Mueller R.-W."/>
            <person name="Bruemmer F."/>
            <person name="Labrenz M."/>
            <person name="Spormann A.M."/>
            <person name="Op den Camp H."/>
            <person name="Overmann J."/>
            <person name="Amann R."/>
            <person name="Jetten M.S.M."/>
            <person name="Mascher T."/>
            <person name="Medema M.H."/>
            <person name="Devos D.P."/>
            <person name="Kaster A.-K."/>
            <person name="Ovreas L."/>
            <person name="Rohde M."/>
            <person name="Galperin M.Y."/>
            <person name="Jogler C."/>
        </authorList>
    </citation>
    <scope>NUCLEOTIDE SEQUENCE [LARGE SCALE GENOMIC DNA]</scope>
    <source>
        <strain evidence="21 22">ElP</strain>
    </source>
</reference>
<feature type="region of interest" description="Disordered" evidence="15">
    <location>
        <begin position="538"/>
        <end position="563"/>
    </location>
</feature>
<evidence type="ECO:0000259" key="19">
    <source>
        <dbReference type="Pfam" id="PF10531"/>
    </source>
</evidence>
<dbReference type="Pfam" id="PF22461">
    <property type="entry name" value="SLBB_2"/>
    <property type="match status" value="1"/>
</dbReference>
<keyword evidence="13" id="KW-0998">Cell outer membrane</keyword>
<keyword evidence="22" id="KW-1185">Reference proteome</keyword>
<evidence type="ECO:0000256" key="7">
    <source>
        <dbReference type="ARBA" id="ARBA00022729"/>
    </source>
</evidence>
<evidence type="ECO:0000256" key="8">
    <source>
        <dbReference type="ARBA" id="ARBA00023047"/>
    </source>
</evidence>
<evidence type="ECO:0000256" key="1">
    <source>
        <dbReference type="ARBA" id="ARBA00004571"/>
    </source>
</evidence>
<evidence type="ECO:0000313" key="21">
    <source>
        <dbReference type="EMBL" id="QDV38204.1"/>
    </source>
</evidence>
<evidence type="ECO:0000256" key="4">
    <source>
        <dbReference type="ARBA" id="ARBA00022452"/>
    </source>
</evidence>
<dbReference type="Pfam" id="PF02563">
    <property type="entry name" value="Poly_export"/>
    <property type="match status" value="1"/>
</dbReference>
<dbReference type="InterPro" id="IPR054765">
    <property type="entry name" value="SLBB_dom"/>
</dbReference>
<feature type="region of interest" description="Disordered" evidence="15">
    <location>
        <begin position="117"/>
        <end position="137"/>
    </location>
</feature>
<dbReference type="EMBL" id="CP036426">
    <property type="protein sequence ID" value="QDV38204.1"/>
    <property type="molecule type" value="Genomic_DNA"/>
</dbReference>
<dbReference type="RefSeq" id="WP_145276525.1">
    <property type="nucleotide sequence ID" value="NZ_CP036426.1"/>
</dbReference>
<keyword evidence="10" id="KW-0626">Porin</keyword>
<feature type="domain" description="Polysaccharide export protein N-terminal" evidence="16">
    <location>
        <begin position="914"/>
        <end position="981"/>
    </location>
</feature>
<feature type="domain" description="SLBB" evidence="20">
    <location>
        <begin position="1019"/>
        <end position="1101"/>
    </location>
</feature>
<evidence type="ECO:0000259" key="16">
    <source>
        <dbReference type="Pfam" id="PF02563"/>
    </source>
</evidence>
<evidence type="ECO:0000256" key="12">
    <source>
        <dbReference type="ARBA" id="ARBA00023139"/>
    </source>
</evidence>
<evidence type="ECO:0000256" key="6">
    <source>
        <dbReference type="ARBA" id="ARBA00022692"/>
    </source>
</evidence>
<keyword evidence="5" id="KW-0762">Sugar transport</keyword>
<evidence type="ECO:0000256" key="2">
    <source>
        <dbReference type="ARBA" id="ARBA00009450"/>
    </source>
</evidence>